<dbReference type="RefSeq" id="WP_040435419.1">
    <property type="nucleotide sequence ID" value="NZ_ALEE01000072.1"/>
</dbReference>
<accession>A0A317RA76</accession>
<dbReference type="EMBL" id="QGUB01000009">
    <property type="protein sequence ID" value="PWW43657.1"/>
    <property type="molecule type" value="Genomic_DNA"/>
</dbReference>
<reference evidence="2 3" key="1">
    <citation type="submission" date="2018-05" db="EMBL/GenBank/DDBJ databases">
        <title>Genomic Encyclopedia of Type Strains, Phase IV (KMG-IV): sequencing the most valuable type-strain genomes for metagenomic binning, comparative biology and taxonomic classification.</title>
        <authorList>
            <person name="Goeker M."/>
        </authorList>
    </citation>
    <scope>NUCLEOTIDE SEQUENCE [LARGE SCALE GENOMIC DNA]</scope>
    <source>
        <strain evidence="2 3">DSM 26006</strain>
    </source>
</reference>
<gene>
    <name evidence="2" type="ORF">DFR36_1098</name>
</gene>
<dbReference type="OrthoDB" id="9154196at2"/>
<evidence type="ECO:0000313" key="2">
    <source>
        <dbReference type="EMBL" id="PWW43657.1"/>
    </source>
</evidence>
<evidence type="ECO:0000256" key="1">
    <source>
        <dbReference type="SAM" id="Phobius"/>
    </source>
</evidence>
<dbReference type="InterPro" id="IPR045584">
    <property type="entry name" value="Pilin-like"/>
</dbReference>
<keyword evidence="1" id="KW-1133">Transmembrane helix</keyword>
<evidence type="ECO:0000313" key="3">
    <source>
        <dbReference type="Proteomes" id="UP000246483"/>
    </source>
</evidence>
<dbReference type="InterPro" id="IPR012902">
    <property type="entry name" value="N_methyl_site"/>
</dbReference>
<comment type="caution">
    <text evidence="2">The sequence shown here is derived from an EMBL/GenBank/DDBJ whole genome shotgun (WGS) entry which is preliminary data.</text>
</comment>
<dbReference type="Pfam" id="PF07963">
    <property type="entry name" value="N_methyl"/>
    <property type="match status" value="1"/>
</dbReference>
<protein>
    <submittedName>
        <fullName evidence="2">General secretion pathway protein H</fullName>
    </submittedName>
</protein>
<feature type="transmembrane region" description="Helical" evidence="1">
    <location>
        <begin position="20"/>
        <end position="43"/>
    </location>
</feature>
<dbReference type="AlphaFoldDB" id="A0A317RA76"/>
<keyword evidence="1" id="KW-0472">Membrane</keyword>
<sequence length="154" mass="15680">MPTSAAGSSRGPRARCPRGFTLLELLVVLAIMALATAGATLALRDPGATQLAREGERLAALLDGARARSRASGVPVRWRADASGFRFEGLPGAAAQAGAWLDPQTGVRGAAELWLGPEPLIGAQQVVLVNRAHPGQAVAVGTDGLGPFTVQAAP</sequence>
<dbReference type="PROSITE" id="PS00409">
    <property type="entry name" value="PROKAR_NTER_METHYL"/>
    <property type="match status" value="1"/>
</dbReference>
<organism evidence="2 3">
    <name type="scientific">Melaminivora alkalimesophila</name>
    <dbReference type="NCBI Taxonomy" id="1165852"/>
    <lineage>
        <taxon>Bacteria</taxon>
        <taxon>Pseudomonadati</taxon>
        <taxon>Pseudomonadota</taxon>
        <taxon>Betaproteobacteria</taxon>
        <taxon>Burkholderiales</taxon>
        <taxon>Comamonadaceae</taxon>
        <taxon>Melaminivora</taxon>
    </lineage>
</organism>
<dbReference type="Proteomes" id="UP000246483">
    <property type="component" value="Unassembled WGS sequence"/>
</dbReference>
<dbReference type="NCBIfam" id="TIGR02532">
    <property type="entry name" value="IV_pilin_GFxxxE"/>
    <property type="match status" value="1"/>
</dbReference>
<proteinExistence type="predicted"/>
<dbReference type="SUPFAM" id="SSF54523">
    <property type="entry name" value="Pili subunits"/>
    <property type="match status" value="1"/>
</dbReference>
<keyword evidence="1" id="KW-0812">Transmembrane</keyword>
<keyword evidence="3" id="KW-1185">Reference proteome</keyword>
<name>A0A317RA76_9BURK</name>